<dbReference type="InterPro" id="IPR019080">
    <property type="entry name" value="YqaJ_viral_recombinase"/>
</dbReference>
<dbReference type="Proteomes" id="UP000095390">
    <property type="component" value="Unassembled WGS sequence"/>
</dbReference>
<name>A0A173RMF5_9FIRM</name>
<evidence type="ECO:0000256" key="2">
    <source>
        <dbReference type="SAM" id="Coils"/>
    </source>
</evidence>
<dbReference type="NCBIfam" id="TIGR03033">
    <property type="entry name" value="phage_rel_nuc"/>
    <property type="match status" value="1"/>
</dbReference>
<sequence length="313" mass="35939">MKYDIVCSTKNLSTEEWLKIRTLGIGGSDAGIIAGCNPYRSIFELWQEKRGEIPVREEESEVIHFGKVLEDVVRKEFIQRTGLMVRKKNSILRSKEYPFMIADLDGVVSEFDGTYSIFEAKTAIEFKNNDWKNGEIPKAYQLQVQHYLAVTGFQKAYIAVLVGGNKFYWTEIYRDEQLIKMLVSMESHFWHCVKTGEEPDVDASKATSLYLGAKYSNPKVGSIIDLDEQMLSAIEKYEQIKIELDSLTEQKQLIENQLKSALAENEAGRVGGHIIKWKPIVQTRIDSNKLKKEHKEIYDACKKEVSYRKFSVA</sequence>
<proteinExistence type="predicted"/>
<organism evidence="4 5">
    <name type="scientific">Anaerobutyricum hallii</name>
    <dbReference type="NCBI Taxonomy" id="39488"/>
    <lineage>
        <taxon>Bacteria</taxon>
        <taxon>Bacillati</taxon>
        <taxon>Bacillota</taxon>
        <taxon>Clostridia</taxon>
        <taxon>Lachnospirales</taxon>
        <taxon>Lachnospiraceae</taxon>
        <taxon>Anaerobutyricum</taxon>
    </lineage>
</organism>
<dbReference type="PANTHER" id="PTHR46609">
    <property type="entry name" value="EXONUCLEASE, PHAGE-TYPE/RECB, C-TERMINAL DOMAIN-CONTAINING PROTEIN"/>
    <property type="match status" value="1"/>
</dbReference>
<dbReference type="InterPro" id="IPR051703">
    <property type="entry name" value="NF-kappa-B_Signaling_Reg"/>
</dbReference>
<dbReference type="SUPFAM" id="SSF52980">
    <property type="entry name" value="Restriction endonuclease-like"/>
    <property type="match status" value="1"/>
</dbReference>
<feature type="domain" description="YqaJ viral recombinase" evidence="3">
    <location>
        <begin position="16"/>
        <end position="154"/>
    </location>
</feature>
<gene>
    <name evidence="4" type="ORF">ERS852578_00202</name>
</gene>
<dbReference type="InterPro" id="IPR011335">
    <property type="entry name" value="Restrct_endonuc-II-like"/>
</dbReference>
<feature type="coiled-coil region" evidence="2">
    <location>
        <begin position="230"/>
        <end position="264"/>
    </location>
</feature>
<dbReference type="EMBL" id="CYYC01000002">
    <property type="protein sequence ID" value="CUM78378.1"/>
    <property type="molecule type" value="Genomic_DNA"/>
</dbReference>
<evidence type="ECO:0000256" key="1">
    <source>
        <dbReference type="ARBA" id="ARBA00022801"/>
    </source>
</evidence>
<dbReference type="InterPro" id="IPR017482">
    <property type="entry name" value="Lambda-type_endonuclease"/>
</dbReference>
<dbReference type="PANTHER" id="PTHR46609:SF6">
    <property type="entry name" value="EXONUCLEASE, PHAGE-TYPE_RECB, C-TERMINAL DOMAIN-CONTAINING PROTEIN-RELATED"/>
    <property type="match status" value="1"/>
</dbReference>
<dbReference type="OrthoDB" id="46225at2"/>
<dbReference type="InterPro" id="IPR011604">
    <property type="entry name" value="PDDEXK-like_dom_sf"/>
</dbReference>
<protein>
    <submittedName>
        <fullName evidence="4">Putative phage-type endonuclease</fullName>
    </submittedName>
</protein>
<evidence type="ECO:0000313" key="4">
    <source>
        <dbReference type="EMBL" id="CUM78378.1"/>
    </source>
</evidence>
<keyword evidence="2" id="KW-0175">Coiled coil</keyword>
<dbReference type="Gene3D" id="3.90.320.10">
    <property type="match status" value="1"/>
</dbReference>
<keyword evidence="4" id="KW-0540">Nuclease</keyword>
<keyword evidence="4" id="KW-0255">Endonuclease</keyword>
<evidence type="ECO:0000259" key="3">
    <source>
        <dbReference type="Pfam" id="PF09588"/>
    </source>
</evidence>
<dbReference type="RefSeq" id="WP_022170270.1">
    <property type="nucleotide sequence ID" value="NZ_CATVSP010000096.1"/>
</dbReference>
<dbReference type="GO" id="GO:0004519">
    <property type="term" value="F:endonuclease activity"/>
    <property type="evidence" value="ECO:0007669"/>
    <property type="project" value="UniProtKB-KW"/>
</dbReference>
<accession>A0A173RMF5</accession>
<dbReference type="GO" id="GO:0016787">
    <property type="term" value="F:hydrolase activity"/>
    <property type="evidence" value="ECO:0007669"/>
    <property type="project" value="UniProtKB-KW"/>
</dbReference>
<evidence type="ECO:0000313" key="5">
    <source>
        <dbReference type="Proteomes" id="UP000095390"/>
    </source>
</evidence>
<dbReference type="Pfam" id="PF09588">
    <property type="entry name" value="YqaJ"/>
    <property type="match status" value="1"/>
</dbReference>
<keyword evidence="1" id="KW-0378">Hydrolase</keyword>
<dbReference type="AlphaFoldDB" id="A0A173RMF5"/>
<reference evidence="4 5" key="1">
    <citation type="submission" date="2015-09" db="EMBL/GenBank/DDBJ databases">
        <authorList>
            <consortium name="Pathogen Informatics"/>
        </authorList>
    </citation>
    <scope>NUCLEOTIDE SEQUENCE [LARGE SCALE GENOMIC DNA]</scope>
    <source>
        <strain evidence="4 5">2789STDY5834966</strain>
    </source>
</reference>